<proteinExistence type="predicted"/>
<dbReference type="EMBL" id="CP134494">
    <property type="protein sequence ID" value="WNF24876.1"/>
    <property type="molecule type" value="Genomic_DNA"/>
</dbReference>
<reference evidence="1 2" key="1">
    <citation type="submission" date="2023-09" db="EMBL/GenBank/DDBJ databases">
        <title>Microbial mechanism of fulvic acid promoting antimony reduction mineralization in rice fields.</title>
        <authorList>
            <person name="Chen G."/>
            <person name="Lan J."/>
        </authorList>
    </citation>
    <scope>NUCLEOTIDE SEQUENCE [LARGE SCALE GENOMIC DNA]</scope>
    <source>
        <strain evidence="1 2">PS1</strain>
    </source>
</reference>
<dbReference type="Proteomes" id="UP001303324">
    <property type="component" value="Chromosome"/>
</dbReference>
<organism evidence="1 2">
    <name type="scientific">Mesobacillus jeotgali</name>
    <dbReference type="NCBI Taxonomy" id="129985"/>
    <lineage>
        <taxon>Bacteria</taxon>
        <taxon>Bacillati</taxon>
        <taxon>Bacillota</taxon>
        <taxon>Bacilli</taxon>
        <taxon>Bacillales</taxon>
        <taxon>Bacillaceae</taxon>
        <taxon>Mesobacillus</taxon>
    </lineage>
</organism>
<dbReference type="RefSeq" id="WP_311075890.1">
    <property type="nucleotide sequence ID" value="NZ_CP134494.1"/>
</dbReference>
<accession>A0ABY9VQ60</accession>
<name>A0ABY9VQ60_9BACI</name>
<sequence>MEKGRTHPFEKTIGLKEALIQEGLTPLFVELLLDEGFLPR</sequence>
<evidence type="ECO:0000313" key="2">
    <source>
        <dbReference type="Proteomes" id="UP001303324"/>
    </source>
</evidence>
<evidence type="ECO:0000313" key="1">
    <source>
        <dbReference type="EMBL" id="WNF24876.1"/>
    </source>
</evidence>
<gene>
    <name evidence="1" type="ORF">RH061_10490</name>
</gene>
<protein>
    <submittedName>
        <fullName evidence="1">Uncharacterized protein</fullName>
    </submittedName>
</protein>
<keyword evidence="2" id="KW-1185">Reference proteome</keyword>